<dbReference type="Gene3D" id="3.30.310.210">
    <property type="match status" value="1"/>
</dbReference>
<dbReference type="PROSITE" id="PS00108">
    <property type="entry name" value="PROTEIN_KINASE_ST"/>
    <property type="match status" value="1"/>
</dbReference>
<dbReference type="PANTHER" id="PTHR24347">
    <property type="entry name" value="SERINE/THREONINE-PROTEIN KINASE"/>
    <property type="match status" value="1"/>
</dbReference>
<dbReference type="SMART" id="SM00220">
    <property type="entry name" value="S_TKc"/>
    <property type="match status" value="1"/>
</dbReference>
<keyword evidence="8" id="KW-1185">Reference proteome</keyword>
<dbReference type="SUPFAM" id="SSF54791">
    <property type="entry name" value="Eukaryotic type KH-domain (KH-domain type I)"/>
    <property type="match status" value="2"/>
</dbReference>
<proteinExistence type="predicted"/>
<evidence type="ECO:0000256" key="5">
    <source>
        <dbReference type="SAM" id="MobiDB-lite"/>
    </source>
</evidence>
<protein>
    <recommendedName>
        <fullName evidence="6">Protein kinase domain-containing protein</fullName>
    </recommendedName>
</protein>
<dbReference type="EMBL" id="CAXAMN010008668">
    <property type="protein sequence ID" value="CAK9026110.1"/>
    <property type="molecule type" value="Genomic_DNA"/>
</dbReference>
<dbReference type="InterPro" id="IPR011009">
    <property type="entry name" value="Kinase-like_dom_sf"/>
</dbReference>
<gene>
    <name evidence="7" type="ORF">CCMP2556_LOCUS16239</name>
</gene>
<dbReference type="Pfam" id="PF00069">
    <property type="entry name" value="Pkinase"/>
    <property type="match status" value="1"/>
</dbReference>
<dbReference type="SUPFAM" id="SSF56112">
    <property type="entry name" value="Protein kinase-like (PK-like)"/>
    <property type="match status" value="1"/>
</dbReference>
<evidence type="ECO:0000256" key="4">
    <source>
        <dbReference type="PROSITE-ProRule" id="PRU10141"/>
    </source>
</evidence>
<feature type="compositionally biased region" description="Low complexity" evidence="5">
    <location>
        <begin position="493"/>
        <end position="503"/>
    </location>
</feature>
<dbReference type="SMART" id="SM00322">
    <property type="entry name" value="KH"/>
    <property type="match status" value="1"/>
</dbReference>
<comment type="caution">
    <text evidence="7">The sequence shown here is derived from an EMBL/GenBank/DDBJ whole genome shotgun (WGS) entry which is preliminary data.</text>
</comment>
<dbReference type="PROSITE" id="PS00107">
    <property type="entry name" value="PROTEIN_KINASE_ATP"/>
    <property type="match status" value="1"/>
</dbReference>
<reference evidence="7 8" key="1">
    <citation type="submission" date="2024-02" db="EMBL/GenBank/DDBJ databases">
        <authorList>
            <person name="Chen Y."/>
            <person name="Shah S."/>
            <person name="Dougan E. K."/>
            <person name="Thang M."/>
            <person name="Chan C."/>
        </authorList>
    </citation>
    <scope>NUCLEOTIDE SEQUENCE [LARGE SCALE GENOMIC DNA]</scope>
</reference>
<organism evidence="7 8">
    <name type="scientific">Durusdinium trenchii</name>
    <dbReference type="NCBI Taxonomy" id="1381693"/>
    <lineage>
        <taxon>Eukaryota</taxon>
        <taxon>Sar</taxon>
        <taxon>Alveolata</taxon>
        <taxon>Dinophyceae</taxon>
        <taxon>Suessiales</taxon>
        <taxon>Symbiodiniaceae</taxon>
        <taxon>Durusdinium</taxon>
    </lineage>
</organism>
<dbReference type="Proteomes" id="UP001642484">
    <property type="component" value="Unassembled WGS sequence"/>
</dbReference>
<keyword evidence="1 4" id="KW-0547">Nucleotide-binding</keyword>
<dbReference type="InterPro" id="IPR000719">
    <property type="entry name" value="Prot_kinase_dom"/>
</dbReference>
<dbReference type="InterPro" id="IPR004087">
    <property type="entry name" value="KH_dom"/>
</dbReference>
<feature type="compositionally biased region" description="Basic and acidic residues" evidence="5">
    <location>
        <begin position="479"/>
        <end position="488"/>
    </location>
</feature>
<keyword evidence="2 4" id="KW-0067">ATP-binding</keyword>
<feature type="region of interest" description="Disordered" evidence="5">
    <location>
        <begin position="479"/>
        <end position="503"/>
    </location>
</feature>
<evidence type="ECO:0000313" key="7">
    <source>
        <dbReference type="EMBL" id="CAK9026110.1"/>
    </source>
</evidence>
<dbReference type="PROSITE" id="PS50084">
    <property type="entry name" value="KH_TYPE_1"/>
    <property type="match status" value="2"/>
</dbReference>
<keyword evidence="3" id="KW-0694">RNA-binding</keyword>
<name>A0ABP0KH28_9DINO</name>
<feature type="region of interest" description="Disordered" evidence="5">
    <location>
        <begin position="774"/>
        <end position="796"/>
    </location>
</feature>
<dbReference type="InterPro" id="IPR017441">
    <property type="entry name" value="Protein_kinase_ATP_BS"/>
</dbReference>
<dbReference type="PROSITE" id="PS50011">
    <property type="entry name" value="PROTEIN_KINASE_DOM"/>
    <property type="match status" value="1"/>
</dbReference>
<evidence type="ECO:0000313" key="8">
    <source>
        <dbReference type="Proteomes" id="UP001642484"/>
    </source>
</evidence>
<evidence type="ECO:0000259" key="6">
    <source>
        <dbReference type="PROSITE" id="PS50011"/>
    </source>
</evidence>
<feature type="domain" description="Protein kinase" evidence="6">
    <location>
        <begin position="48"/>
        <end position="333"/>
    </location>
</feature>
<dbReference type="InterPro" id="IPR008271">
    <property type="entry name" value="Ser/Thr_kinase_AS"/>
</dbReference>
<feature type="region of interest" description="Disordered" evidence="5">
    <location>
        <begin position="652"/>
        <end position="676"/>
    </location>
</feature>
<dbReference type="Pfam" id="PF00013">
    <property type="entry name" value="KH_1"/>
    <property type="match status" value="1"/>
</dbReference>
<sequence>MPASVDVIADSDSDVAEVVDITVDSILVCIVAEVNLPAGVPPLSFHGYRRGRELGQGGSSQVFVCSKTGSQVGFAAKAVNLRRLQMSPDVEREWKKLCREVEIWKQLPAHPNIVQLVDSFQEGGWFLMVLELVGGGDLFTVLTSRPSSRFLDREAAFVGGQLAQGLAFLHGRGVVHRDVKLENVLVASQRRAYTSGPILYSVKITDFGLSRLLDTASVAQSTVGTHPYCAPEVLGVASPGVWTPFAVEVALKLSDVQPPVELQPDYMQVHLVIPDRFAGFILGKNGSRIQKTASKSGCKVWMTKRNGSQDRRVIVIGNYKQCKVAQQIVHEQLSTAMQVDWQDAQADVIVFVRSEAAGMVTGKQGFVLNQIRKQSGAQVQLLRDEAGCTSGAPCRLLAWGHSVTMWLEQCSTPRQGKPSLPRNLWGIGLNPAASPLILQPCPPTTPSDQGPAAQVQAQMGDAANHDLSANQALRRQLEEATTRAERGALEAQSPTTSAMTSTMSPHLQESPAVDMADAVQVGSASGDTSGVLAPLSTVPGAERVKLTAGLSPRPRPSEAIEREVELLETFAEAAKRSTWNPDWQTLGNQWNPRHQLAYNNDEMSQNCRCYFDRWLDHRELLPPDANLQVQKPTWRLEPDPIPAEQREAERLASSVYSPTGPGLRGSPKSGEEIGQEKSITSMSGENVIKRRSMRLSRDKPWMTQPARFWQLLQPEETAESMVSTMTQTDFPQVLQPNEAREQGWNSHHDVVWSNFQNLQGVILNPAPVRSYFDRPREPDIGARSAEKKPEVRRSGDGRDGVVRILPLWRLEPLPGVSNVESPKDNLWPPIPRLPPRSGSPLRPREEILGPQCLVLCFVYGLWMCAQEPVDVMRKWALCMED</sequence>
<evidence type="ECO:0000256" key="2">
    <source>
        <dbReference type="ARBA" id="ARBA00022840"/>
    </source>
</evidence>
<evidence type="ECO:0000256" key="3">
    <source>
        <dbReference type="PROSITE-ProRule" id="PRU00117"/>
    </source>
</evidence>
<dbReference type="InterPro" id="IPR036612">
    <property type="entry name" value="KH_dom_type_1_sf"/>
</dbReference>
<dbReference type="InterPro" id="IPR004088">
    <property type="entry name" value="KH_dom_type_1"/>
</dbReference>
<dbReference type="CDD" id="cd00105">
    <property type="entry name" value="KH-I"/>
    <property type="match status" value="1"/>
</dbReference>
<feature type="binding site" evidence="4">
    <location>
        <position position="77"/>
    </location>
    <ligand>
        <name>ATP</name>
        <dbReference type="ChEBI" id="CHEBI:30616"/>
    </ligand>
</feature>
<evidence type="ECO:0000256" key="1">
    <source>
        <dbReference type="ARBA" id="ARBA00022741"/>
    </source>
</evidence>
<accession>A0ABP0KH28</accession>
<dbReference type="Gene3D" id="1.10.510.10">
    <property type="entry name" value="Transferase(Phosphotransferase) domain 1"/>
    <property type="match status" value="1"/>
</dbReference>